<evidence type="ECO:0000259" key="12">
    <source>
        <dbReference type="Pfam" id="PF26002"/>
    </source>
</evidence>
<evidence type="ECO:0000256" key="1">
    <source>
        <dbReference type="ARBA" id="ARBA00004377"/>
    </source>
</evidence>
<evidence type="ECO:0000256" key="6">
    <source>
        <dbReference type="ARBA" id="ARBA00022692"/>
    </source>
</evidence>
<sequence length="428" mass="48175">MKSGINYWITVGLTLLIIGAGLTFSWIYSAPLSSAAIAPGQLIVEGKRKKIQHLEGGIIEEIHVKEGDLVEKGAQLVTLNSTRAKTQYLQVRSRYLNALAKYNRLQSEVKEQRHIEYHADLLVDDILAQQAVDTQTKLMQIRLESLDGLTNVAEKRMQQAKQNLTSYLSRAKTDRKAMALLDEQVNMLSKLSKQGYASKDQLLYSQRERLDMQRRIDDYDSAIQRQDLIIAEAAQTITNIRLEFIKEASEELEEAEHDVIELKEREQQAIEELARTKVASPINGKVVELHVNTLGGIVDSGEVIVEIVPVDGELIVEASVDPTDIDTLAIGQTAEIRLTSYNYRRTLPLKGEVVYISADSILNEKDDTSSYTINVKIDAQTLEQDHPVKLYPGMPAEVLILLDKRTVADYLLNPILISLNRSFRDSDY</sequence>
<evidence type="ECO:0000256" key="4">
    <source>
        <dbReference type="ARBA" id="ARBA00022475"/>
    </source>
</evidence>
<dbReference type="Pfam" id="PF25994">
    <property type="entry name" value="HH_AprE"/>
    <property type="match status" value="1"/>
</dbReference>
<accession>A0ABT7Y3C0</accession>
<comment type="caution">
    <text evidence="13">The sequence shown here is derived from an EMBL/GenBank/DDBJ whole genome shotgun (WGS) entry which is preliminary data.</text>
</comment>
<feature type="transmembrane region" description="Helical" evidence="9">
    <location>
        <begin position="7"/>
        <end position="28"/>
    </location>
</feature>
<comment type="similarity">
    <text evidence="2 9">Belongs to the membrane fusion protein (MFP) (TC 8.A.1) family.</text>
</comment>
<evidence type="ECO:0000256" key="5">
    <source>
        <dbReference type="ARBA" id="ARBA00022519"/>
    </source>
</evidence>
<dbReference type="InterPro" id="IPR058982">
    <property type="entry name" value="Beta-barrel_AprE"/>
</dbReference>
<name>A0ABT7Y3C0_9VIBR</name>
<evidence type="ECO:0000256" key="7">
    <source>
        <dbReference type="ARBA" id="ARBA00022989"/>
    </source>
</evidence>
<gene>
    <name evidence="13" type="ORF">QWJ08_14495</name>
</gene>
<keyword evidence="7 9" id="KW-1133">Transmembrane helix</keyword>
<keyword evidence="14" id="KW-1185">Reference proteome</keyword>
<comment type="subcellular location">
    <subcellularLocation>
        <location evidence="1 9">Cell inner membrane</location>
        <topology evidence="1 9">Single-pass membrane protein</topology>
    </subcellularLocation>
</comment>
<dbReference type="EMBL" id="JAUEOZ010000002">
    <property type="protein sequence ID" value="MDN2482546.1"/>
    <property type="molecule type" value="Genomic_DNA"/>
</dbReference>
<dbReference type="InterPro" id="IPR010129">
    <property type="entry name" value="T1SS_HlyD"/>
</dbReference>
<reference evidence="13" key="1">
    <citation type="submission" date="2024-05" db="EMBL/GenBank/DDBJ databases">
        <title>Genome Sequences of Four Agar- Degrading Marine Bacteria.</title>
        <authorList>
            <person name="Phillips E.K."/>
            <person name="Shaffer J.C."/>
            <person name="Henson M.W."/>
            <person name="Temperton B."/>
            <person name="Thrash C.J."/>
            <person name="Martin M.O."/>
        </authorList>
    </citation>
    <scope>NUCLEOTIDE SEQUENCE</scope>
    <source>
        <strain evidence="13">EKP203</strain>
    </source>
</reference>
<evidence type="ECO:0000256" key="3">
    <source>
        <dbReference type="ARBA" id="ARBA00022448"/>
    </source>
</evidence>
<dbReference type="SUPFAM" id="SSF111369">
    <property type="entry name" value="HlyD-like secretion proteins"/>
    <property type="match status" value="1"/>
</dbReference>
<feature type="domain" description="AprE-like beta-barrel" evidence="12">
    <location>
        <begin position="314"/>
        <end position="401"/>
    </location>
</feature>
<keyword evidence="6 9" id="KW-0812">Transmembrane</keyword>
<dbReference type="InterPro" id="IPR058781">
    <property type="entry name" value="HH_AprE-like"/>
</dbReference>
<dbReference type="PANTHER" id="PTHR30386">
    <property type="entry name" value="MEMBRANE FUSION SUBUNIT OF EMRAB-TOLC MULTIDRUG EFFLUX PUMP"/>
    <property type="match status" value="1"/>
</dbReference>
<evidence type="ECO:0000313" key="14">
    <source>
        <dbReference type="Proteomes" id="UP001169719"/>
    </source>
</evidence>
<evidence type="ECO:0000256" key="8">
    <source>
        <dbReference type="ARBA" id="ARBA00023136"/>
    </source>
</evidence>
<keyword evidence="10" id="KW-0175">Coiled coil</keyword>
<evidence type="ECO:0000259" key="11">
    <source>
        <dbReference type="Pfam" id="PF25994"/>
    </source>
</evidence>
<proteinExistence type="inferred from homology"/>
<dbReference type="PANTHER" id="PTHR30386:SF17">
    <property type="entry name" value="ALKALINE PROTEASE SECRETION PROTEIN APRE"/>
    <property type="match status" value="1"/>
</dbReference>
<feature type="coiled-coil region" evidence="10">
    <location>
        <begin position="245"/>
        <end position="272"/>
    </location>
</feature>
<evidence type="ECO:0000313" key="13">
    <source>
        <dbReference type="EMBL" id="MDN2482546.1"/>
    </source>
</evidence>
<dbReference type="Gene3D" id="2.40.50.100">
    <property type="match status" value="1"/>
</dbReference>
<dbReference type="InterPro" id="IPR050739">
    <property type="entry name" value="MFP"/>
</dbReference>
<keyword evidence="3 9" id="KW-0813">Transport</keyword>
<evidence type="ECO:0000256" key="9">
    <source>
        <dbReference type="RuleBase" id="RU365093"/>
    </source>
</evidence>
<dbReference type="Proteomes" id="UP001169719">
    <property type="component" value="Unassembled WGS sequence"/>
</dbReference>
<evidence type="ECO:0000256" key="2">
    <source>
        <dbReference type="ARBA" id="ARBA00009477"/>
    </source>
</evidence>
<keyword evidence="8 9" id="KW-0472">Membrane</keyword>
<keyword evidence="4 9" id="KW-1003">Cell membrane</keyword>
<evidence type="ECO:0000256" key="10">
    <source>
        <dbReference type="SAM" id="Coils"/>
    </source>
</evidence>
<keyword evidence="5 9" id="KW-0997">Cell inner membrane</keyword>
<dbReference type="Pfam" id="PF26002">
    <property type="entry name" value="Beta-barrel_AprE"/>
    <property type="match status" value="1"/>
</dbReference>
<dbReference type="Gene3D" id="1.10.287.470">
    <property type="entry name" value="Helix hairpin bin"/>
    <property type="match status" value="1"/>
</dbReference>
<feature type="domain" description="AprE-like long alpha-helical hairpin" evidence="11">
    <location>
        <begin position="84"/>
        <end position="269"/>
    </location>
</feature>
<dbReference type="PRINTS" id="PR01490">
    <property type="entry name" value="RTXTOXIND"/>
</dbReference>
<protein>
    <recommendedName>
        <fullName evidence="9">Membrane fusion protein (MFP) family protein</fullName>
    </recommendedName>
</protein>
<dbReference type="RefSeq" id="WP_289962619.1">
    <property type="nucleotide sequence ID" value="NZ_JAUEOZ010000002.1"/>
</dbReference>
<dbReference type="NCBIfam" id="TIGR01843">
    <property type="entry name" value="type_I_hlyD"/>
    <property type="match status" value="1"/>
</dbReference>
<dbReference type="Gene3D" id="2.40.30.170">
    <property type="match status" value="1"/>
</dbReference>
<organism evidence="13 14">
    <name type="scientific">Vibrio agarivorans</name>
    <dbReference type="NCBI Taxonomy" id="153622"/>
    <lineage>
        <taxon>Bacteria</taxon>
        <taxon>Pseudomonadati</taxon>
        <taxon>Pseudomonadota</taxon>
        <taxon>Gammaproteobacteria</taxon>
        <taxon>Vibrionales</taxon>
        <taxon>Vibrionaceae</taxon>
        <taxon>Vibrio</taxon>
    </lineage>
</organism>